<evidence type="ECO:0000313" key="5">
    <source>
        <dbReference type="EMBL" id="RDJ26327.1"/>
    </source>
</evidence>
<dbReference type="AlphaFoldDB" id="A0A370L8F5"/>
<dbReference type="PROSITE" id="PS50075">
    <property type="entry name" value="CARRIER"/>
    <property type="match status" value="1"/>
</dbReference>
<keyword evidence="2 3" id="KW-0597">Phosphoprotein</keyword>
<comment type="pathway">
    <text evidence="3">Lipid metabolism; fatty acid biosynthesis.</text>
</comment>
<dbReference type="RefSeq" id="WP_114829269.1">
    <property type="nucleotide sequence ID" value="NZ_QQTO01000022.1"/>
</dbReference>
<dbReference type="InterPro" id="IPR003231">
    <property type="entry name" value="ACP"/>
</dbReference>
<dbReference type="GO" id="GO:0005737">
    <property type="term" value="C:cytoplasm"/>
    <property type="evidence" value="ECO:0007669"/>
    <property type="project" value="UniProtKB-SubCell"/>
</dbReference>
<dbReference type="InterPro" id="IPR036736">
    <property type="entry name" value="ACP-like_sf"/>
</dbReference>
<evidence type="ECO:0000256" key="1">
    <source>
        <dbReference type="ARBA" id="ARBA00022450"/>
    </source>
</evidence>
<protein>
    <recommendedName>
        <fullName evidence="3">Acyl carrier protein</fullName>
        <shortName evidence="3">ACP</shortName>
    </recommendedName>
</protein>
<proteinExistence type="inferred from homology"/>
<comment type="subcellular location">
    <subcellularLocation>
        <location evidence="3">Cytoplasm</location>
    </subcellularLocation>
</comment>
<reference evidence="6" key="1">
    <citation type="submission" date="2018-07" db="EMBL/GenBank/DDBJ databases">
        <authorList>
            <person name="Safronova V.I."/>
            <person name="Chirak E.R."/>
            <person name="Sazanova A.L."/>
        </authorList>
    </citation>
    <scope>NUCLEOTIDE SEQUENCE [LARGE SCALE GENOMIC DNA]</scope>
    <source>
        <strain evidence="6">RCAM04685</strain>
    </source>
</reference>
<name>A0A370L8F5_9HYPH</name>
<keyword evidence="3" id="KW-0275">Fatty acid biosynthesis</keyword>
<keyword evidence="3" id="KW-0276">Fatty acid metabolism</keyword>
<dbReference type="NCBIfam" id="NF003757">
    <property type="entry name" value="PRK05350.1"/>
    <property type="match status" value="1"/>
</dbReference>
<evidence type="ECO:0000256" key="2">
    <source>
        <dbReference type="ARBA" id="ARBA00022553"/>
    </source>
</evidence>
<keyword evidence="1 3" id="KW-0596">Phosphopantetheine</keyword>
<dbReference type="Proteomes" id="UP000255207">
    <property type="component" value="Unassembled WGS sequence"/>
</dbReference>
<evidence type="ECO:0000256" key="3">
    <source>
        <dbReference type="HAMAP-Rule" id="MF_01217"/>
    </source>
</evidence>
<keyword evidence="3" id="KW-0443">Lipid metabolism</keyword>
<keyword evidence="3" id="KW-0444">Lipid biosynthesis</keyword>
<feature type="modified residue" description="O-(pantetheine 4'-phosphoryl)serine" evidence="3">
    <location>
        <position position="39"/>
    </location>
</feature>
<comment type="similarity">
    <text evidence="3">Belongs to the acyl carrier protein (ACP) family.</text>
</comment>
<dbReference type="Pfam" id="PF00550">
    <property type="entry name" value="PP-binding"/>
    <property type="match status" value="1"/>
</dbReference>
<comment type="caution">
    <text evidence="5">The sequence shown here is derived from an EMBL/GenBank/DDBJ whole genome shotgun (WGS) entry which is preliminary data.</text>
</comment>
<dbReference type="UniPathway" id="UPA00094"/>
<accession>A0A370L8F5</accession>
<dbReference type="SUPFAM" id="SSF47336">
    <property type="entry name" value="ACP-like"/>
    <property type="match status" value="1"/>
</dbReference>
<organism evidence="5 6">
    <name type="scientific">Bosea caraganae</name>
    <dbReference type="NCBI Taxonomy" id="2763117"/>
    <lineage>
        <taxon>Bacteria</taxon>
        <taxon>Pseudomonadati</taxon>
        <taxon>Pseudomonadota</taxon>
        <taxon>Alphaproteobacteria</taxon>
        <taxon>Hyphomicrobiales</taxon>
        <taxon>Boseaceae</taxon>
        <taxon>Bosea</taxon>
    </lineage>
</organism>
<feature type="domain" description="Carrier" evidence="4">
    <location>
        <begin position="4"/>
        <end position="79"/>
    </location>
</feature>
<comment type="PTM">
    <text evidence="3">4'-phosphopantetheine is transferred from CoA to a specific serine of apo-ACP by AcpS. This modification is essential for activity because fatty acids are bound in thioester linkage to the sulfhydryl of the prosthetic group.</text>
</comment>
<dbReference type="HAMAP" id="MF_01217">
    <property type="entry name" value="Acyl_carrier"/>
    <property type="match status" value="1"/>
</dbReference>
<sequence length="83" mass="9454">MSRDELYQQIKSYLVDVFEVPADKVTPDARLYEDLDLDSIDAVDLIVKLQDLTDQKFKPDDFKSARTVADVADRVDAMMKAQA</sequence>
<keyword evidence="6" id="KW-1185">Reference proteome</keyword>
<dbReference type="Gene3D" id="1.10.1200.10">
    <property type="entry name" value="ACP-like"/>
    <property type="match status" value="1"/>
</dbReference>
<evidence type="ECO:0000313" key="6">
    <source>
        <dbReference type="Proteomes" id="UP000255207"/>
    </source>
</evidence>
<dbReference type="GO" id="GO:0000036">
    <property type="term" value="F:acyl carrier activity"/>
    <property type="evidence" value="ECO:0007669"/>
    <property type="project" value="UniProtKB-UniRule"/>
</dbReference>
<comment type="function">
    <text evidence="3">Carrier of the growing fatty acid chain in fatty acid biosynthesis.</text>
</comment>
<dbReference type="InterPro" id="IPR009081">
    <property type="entry name" value="PP-bd_ACP"/>
</dbReference>
<dbReference type="EMBL" id="QQTP01000004">
    <property type="protein sequence ID" value="RDJ26327.1"/>
    <property type="molecule type" value="Genomic_DNA"/>
</dbReference>
<dbReference type="OrthoDB" id="3392378at2"/>
<keyword evidence="3" id="KW-0963">Cytoplasm</keyword>
<evidence type="ECO:0000259" key="4">
    <source>
        <dbReference type="PROSITE" id="PS50075"/>
    </source>
</evidence>
<gene>
    <name evidence="3" type="primary">acpP</name>
    <name evidence="5" type="ORF">DWE98_10925</name>
</gene>